<evidence type="ECO:0000313" key="1">
    <source>
        <dbReference type="EMBL" id="KAK1569721.1"/>
    </source>
</evidence>
<dbReference type="AlphaFoldDB" id="A0AAD8PLF1"/>
<evidence type="ECO:0000313" key="2">
    <source>
        <dbReference type="Proteomes" id="UP001230504"/>
    </source>
</evidence>
<dbReference type="Proteomes" id="UP001230504">
    <property type="component" value="Unassembled WGS sequence"/>
</dbReference>
<protein>
    <submittedName>
        <fullName evidence="1">Uncharacterized protein</fullName>
    </submittedName>
</protein>
<keyword evidence="2" id="KW-1185">Reference proteome</keyword>
<proteinExistence type="predicted"/>
<dbReference type="GeneID" id="85449262"/>
<dbReference type="RefSeq" id="XP_060407929.1">
    <property type="nucleotide sequence ID" value="XM_060565022.1"/>
</dbReference>
<reference evidence="1" key="1">
    <citation type="submission" date="2021-06" db="EMBL/GenBank/DDBJ databases">
        <title>Comparative genomics, transcriptomics and evolutionary studies reveal genomic signatures of adaptation to plant cell wall in hemibiotrophic fungi.</title>
        <authorList>
            <consortium name="DOE Joint Genome Institute"/>
            <person name="Baroncelli R."/>
            <person name="Diaz J.F."/>
            <person name="Benocci T."/>
            <person name="Peng M."/>
            <person name="Battaglia E."/>
            <person name="Haridas S."/>
            <person name="Andreopoulos W."/>
            <person name="Labutti K."/>
            <person name="Pangilinan J."/>
            <person name="Floch G.L."/>
            <person name="Makela M.R."/>
            <person name="Henrissat B."/>
            <person name="Grigoriev I.V."/>
            <person name="Crouch J.A."/>
            <person name="De Vries R.P."/>
            <person name="Sukno S.A."/>
            <person name="Thon M.R."/>
        </authorList>
    </citation>
    <scope>NUCLEOTIDE SEQUENCE</scope>
    <source>
        <strain evidence="1">CBS 125086</strain>
    </source>
</reference>
<comment type="caution">
    <text evidence="1">The sequence shown here is derived from an EMBL/GenBank/DDBJ whole genome shotgun (WGS) entry which is preliminary data.</text>
</comment>
<accession>A0AAD8PLF1</accession>
<dbReference type="EMBL" id="JAHLJV010000125">
    <property type="protein sequence ID" value="KAK1569721.1"/>
    <property type="molecule type" value="Genomic_DNA"/>
</dbReference>
<gene>
    <name evidence="1" type="ORF">LY79DRAFT_70632</name>
</gene>
<name>A0AAD8PLF1_9PEZI</name>
<organism evidence="1 2">
    <name type="scientific">Colletotrichum navitas</name>
    <dbReference type="NCBI Taxonomy" id="681940"/>
    <lineage>
        <taxon>Eukaryota</taxon>
        <taxon>Fungi</taxon>
        <taxon>Dikarya</taxon>
        <taxon>Ascomycota</taxon>
        <taxon>Pezizomycotina</taxon>
        <taxon>Sordariomycetes</taxon>
        <taxon>Hypocreomycetidae</taxon>
        <taxon>Glomerellales</taxon>
        <taxon>Glomerellaceae</taxon>
        <taxon>Colletotrichum</taxon>
        <taxon>Colletotrichum graminicola species complex</taxon>
    </lineage>
</organism>
<sequence length="235" mass="25988">MARVGVGVFCHLDLSVPLGTWRTKRLMSEDNSLTQKDIDRVLNSRGSITTTGTLRLMHQTRQARKLGMQGLGAIVGASVRKTRLMWHRHVPEPGAGSRRTLFPLPSLLEPSQSHLIGYHQLCNISVFEANIVRQFVEIPVWGGKAWLGGQLSSVLRDQPGSARHSAAEARMALCYYAHPSTPFHHLGYLSSEYRREKMRKLGTELGGQAFLGLCSRLGCPQAKRGTNACGFELAQ</sequence>